<evidence type="ECO:0000313" key="2">
    <source>
        <dbReference type="EMBL" id="MCT2563952.1"/>
    </source>
</evidence>
<evidence type="ECO:0008006" key="4">
    <source>
        <dbReference type="Google" id="ProtNLM"/>
    </source>
</evidence>
<evidence type="ECO:0000256" key="1">
    <source>
        <dbReference type="SAM" id="Phobius"/>
    </source>
</evidence>
<dbReference type="Proteomes" id="UP001525566">
    <property type="component" value="Unassembled WGS sequence"/>
</dbReference>
<gene>
    <name evidence="2" type="ORF">N0B48_18835</name>
</gene>
<name>A0ABT2IZ39_9FLAO</name>
<keyword evidence="1" id="KW-0472">Membrane</keyword>
<accession>A0ABT2IZ39</accession>
<dbReference type="RefSeq" id="WP_259840505.1">
    <property type="nucleotide sequence ID" value="NZ_JAOAMU010000006.1"/>
</dbReference>
<protein>
    <recommendedName>
        <fullName evidence="4">Lipoprotein</fullName>
    </recommendedName>
</protein>
<reference evidence="2 3" key="1">
    <citation type="submission" date="2022-09" db="EMBL/GenBank/DDBJ databases">
        <title>Chryseobacterium oleae sp.nov., isolated from the inter-root soil of Pyrola calliantha H. Andr. in Tibet.</title>
        <authorList>
            <person name="Li Z."/>
        </authorList>
    </citation>
    <scope>NUCLEOTIDE SEQUENCE [LARGE SCALE GENOMIC DNA]</scope>
    <source>
        <strain evidence="3">pc1-10</strain>
    </source>
</reference>
<evidence type="ECO:0000313" key="3">
    <source>
        <dbReference type="Proteomes" id="UP001525566"/>
    </source>
</evidence>
<dbReference type="EMBL" id="JAOAMU010000006">
    <property type="protein sequence ID" value="MCT2563952.1"/>
    <property type="molecule type" value="Genomic_DNA"/>
</dbReference>
<sequence>MKIFKTLLLVSSVFLVLESCRTVRQVSQTKETLSESSTIKKTSYKDTVFYTEKATATLRIPIKDFDFPDTRLNSVSTTLKSNLKPIIYEKKTGNATVKVVHDSLYFYATAECDSLALKAKIRQEFESYYKNIATAESKEEKEKQKANYWMWGSLIVIAFIAGFITSKIY</sequence>
<keyword evidence="1" id="KW-1133">Transmembrane helix</keyword>
<proteinExistence type="predicted"/>
<feature type="transmembrane region" description="Helical" evidence="1">
    <location>
        <begin position="148"/>
        <end position="166"/>
    </location>
</feature>
<organism evidence="2 3">
    <name type="scientific">Chryseobacterium herbae</name>
    <dbReference type="NCBI Taxonomy" id="2976476"/>
    <lineage>
        <taxon>Bacteria</taxon>
        <taxon>Pseudomonadati</taxon>
        <taxon>Bacteroidota</taxon>
        <taxon>Flavobacteriia</taxon>
        <taxon>Flavobacteriales</taxon>
        <taxon>Weeksellaceae</taxon>
        <taxon>Chryseobacterium group</taxon>
        <taxon>Chryseobacterium</taxon>
    </lineage>
</organism>
<keyword evidence="1" id="KW-0812">Transmembrane</keyword>
<comment type="caution">
    <text evidence="2">The sequence shown here is derived from an EMBL/GenBank/DDBJ whole genome shotgun (WGS) entry which is preliminary data.</text>
</comment>
<keyword evidence="3" id="KW-1185">Reference proteome</keyword>